<dbReference type="PANTHER" id="PTHR35526:SF3">
    <property type="entry name" value="ANTI-SIGMA-F FACTOR RSBW"/>
    <property type="match status" value="1"/>
</dbReference>
<evidence type="ECO:0000256" key="1">
    <source>
        <dbReference type="ARBA" id="ARBA00022527"/>
    </source>
</evidence>
<gene>
    <name evidence="4" type="ORF">DVA86_28545</name>
</gene>
<keyword evidence="4" id="KW-0547">Nucleotide-binding</keyword>
<dbReference type="InterPro" id="IPR036890">
    <property type="entry name" value="HATPase_C_sf"/>
</dbReference>
<proteinExistence type="predicted"/>
<dbReference type="KEGG" id="sarm:DVA86_28545"/>
<evidence type="ECO:0000313" key="4">
    <source>
        <dbReference type="EMBL" id="AXK37735.1"/>
    </source>
</evidence>
<dbReference type="GO" id="GO:0005524">
    <property type="term" value="F:ATP binding"/>
    <property type="evidence" value="ECO:0007669"/>
    <property type="project" value="UniProtKB-KW"/>
</dbReference>
<sequence>MRFTSTPRSARLARRLTAVRLDQWGIPYDSPVSEAAVLIVAELAGNAVTHGHVRGRNFSLRLLCGPGRLRIEVSDTRTEARVPRTASAPRPDDENGRGLLLVAALATRWGVAEREPQPAPGKTVWAELGH</sequence>
<dbReference type="Proteomes" id="UP000254425">
    <property type="component" value="Chromosome"/>
</dbReference>
<protein>
    <submittedName>
        <fullName evidence="4">ATP-binding protein</fullName>
    </submittedName>
</protein>
<evidence type="ECO:0000313" key="5">
    <source>
        <dbReference type="Proteomes" id="UP000254425"/>
    </source>
</evidence>
<dbReference type="GO" id="GO:0004674">
    <property type="term" value="F:protein serine/threonine kinase activity"/>
    <property type="evidence" value="ECO:0007669"/>
    <property type="project" value="UniProtKB-KW"/>
</dbReference>
<keyword evidence="4" id="KW-0067">ATP-binding</keyword>
<name>A0A345Y1G9_9ACTN</name>
<feature type="region of interest" description="Disordered" evidence="2">
    <location>
        <begin position="76"/>
        <end position="95"/>
    </location>
</feature>
<reference evidence="4 5" key="1">
    <citation type="submission" date="2018-07" db="EMBL/GenBank/DDBJ databases">
        <title>Draft genome of the type strain Streptomyces armeniacus ATCC 15676.</title>
        <authorList>
            <person name="Labana P."/>
            <person name="Gosse J.T."/>
            <person name="Boddy C.N."/>
        </authorList>
    </citation>
    <scope>NUCLEOTIDE SEQUENCE [LARGE SCALE GENOMIC DNA]</scope>
    <source>
        <strain evidence="4 5">ATCC 15676</strain>
    </source>
</reference>
<keyword evidence="1" id="KW-0418">Kinase</keyword>
<organism evidence="4 5">
    <name type="scientific">Streptomyces armeniacus</name>
    <dbReference type="NCBI Taxonomy" id="83291"/>
    <lineage>
        <taxon>Bacteria</taxon>
        <taxon>Bacillati</taxon>
        <taxon>Actinomycetota</taxon>
        <taxon>Actinomycetes</taxon>
        <taxon>Kitasatosporales</taxon>
        <taxon>Streptomycetaceae</taxon>
        <taxon>Streptomyces</taxon>
    </lineage>
</organism>
<dbReference type="EMBL" id="CP031320">
    <property type="protein sequence ID" value="AXK37735.1"/>
    <property type="molecule type" value="Genomic_DNA"/>
</dbReference>
<dbReference type="CDD" id="cd16936">
    <property type="entry name" value="HATPase_RsbW-like"/>
    <property type="match status" value="1"/>
</dbReference>
<keyword evidence="5" id="KW-1185">Reference proteome</keyword>
<accession>A0A345Y1G9</accession>
<dbReference type="Gene3D" id="3.30.565.10">
    <property type="entry name" value="Histidine kinase-like ATPase, C-terminal domain"/>
    <property type="match status" value="1"/>
</dbReference>
<evidence type="ECO:0000259" key="3">
    <source>
        <dbReference type="Pfam" id="PF13581"/>
    </source>
</evidence>
<keyword evidence="1" id="KW-0808">Transferase</keyword>
<dbReference type="InterPro" id="IPR050267">
    <property type="entry name" value="Anti-sigma-factor_SerPK"/>
</dbReference>
<dbReference type="AlphaFoldDB" id="A0A345Y1G9"/>
<feature type="domain" description="Histidine kinase/HSP90-like ATPase" evidence="3">
    <location>
        <begin position="3"/>
        <end position="124"/>
    </location>
</feature>
<keyword evidence="1" id="KW-0723">Serine/threonine-protein kinase</keyword>
<dbReference type="SUPFAM" id="SSF55874">
    <property type="entry name" value="ATPase domain of HSP90 chaperone/DNA topoisomerase II/histidine kinase"/>
    <property type="match status" value="1"/>
</dbReference>
<dbReference type="Pfam" id="PF13581">
    <property type="entry name" value="HATPase_c_2"/>
    <property type="match status" value="1"/>
</dbReference>
<evidence type="ECO:0000256" key="2">
    <source>
        <dbReference type="SAM" id="MobiDB-lite"/>
    </source>
</evidence>
<dbReference type="PANTHER" id="PTHR35526">
    <property type="entry name" value="ANTI-SIGMA-F FACTOR RSBW-RELATED"/>
    <property type="match status" value="1"/>
</dbReference>
<dbReference type="InterPro" id="IPR003594">
    <property type="entry name" value="HATPase_dom"/>
</dbReference>